<name>A0A412H1J0_9BACT</name>
<dbReference type="AlphaFoldDB" id="A0A412H1J0"/>
<evidence type="ECO:0000313" key="2">
    <source>
        <dbReference type="Proteomes" id="UP000285750"/>
    </source>
</evidence>
<evidence type="ECO:0000313" key="1">
    <source>
        <dbReference type="EMBL" id="RGS02029.1"/>
    </source>
</evidence>
<dbReference type="EMBL" id="QRUY01000060">
    <property type="protein sequence ID" value="RGS02029.1"/>
    <property type="molecule type" value="Genomic_DNA"/>
</dbReference>
<organism evidence="1 2">
    <name type="scientific">Phocaeicola plebeius</name>
    <dbReference type="NCBI Taxonomy" id="310297"/>
    <lineage>
        <taxon>Bacteria</taxon>
        <taxon>Pseudomonadati</taxon>
        <taxon>Bacteroidota</taxon>
        <taxon>Bacteroidia</taxon>
        <taxon>Bacteroidales</taxon>
        <taxon>Bacteroidaceae</taxon>
        <taxon>Phocaeicola</taxon>
    </lineage>
</organism>
<sequence length="84" mass="10113">MTQEDLDKTRWWGTSYSLETDQFEVSFSDTTNCIPKLTMIIKYKVRNGKKVWRSQVVRYVCNGIYYKNKKDLLERCNVVFNFIK</sequence>
<gene>
    <name evidence="1" type="ORF">DWY14_16570</name>
</gene>
<dbReference type="RefSeq" id="WP_118432462.1">
    <property type="nucleotide sequence ID" value="NZ_JAQCWP010000062.1"/>
</dbReference>
<dbReference type="Proteomes" id="UP000285750">
    <property type="component" value="Unassembled WGS sequence"/>
</dbReference>
<accession>A0A412H1J0</accession>
<protein>
    <submittedName>
        <fullName evidence="1">Uncharacterized protein</fullName>
    </submittedName>
</protein>
<reference evidence="1 2" key="1">
    <citation type="submission" date="2018-08" db="EMBL/GenBank/DDBJ databases">
        <title>A genome reference for cultivated species of the human gut microbiota.</title>
        <authorList>
            <person name="Zou Y."/>
            <person name="Xue W."/>
            <person name="Luo G."/>
        </authorList>
    </citation>
    <scope>NUCLEOTIDE SEQUENCE [LARGE SCALE GENOMIC DNA]</scope>
    <source>
        <strain evidence="1 2">AF24-16AC</strain>
    </source>
</reference>
<proteinExistence type="predicted"/>
<comment type="caution">
    <text evidence="1">The sequence shown here is derived from an EMBL/GenBank/DDBJ whole genome shotgun (WGS) entry which is preliminary data.</text>
</comment>